<dbReference type="InterPro" id="IPR001853">
    <property type="entry name" value="DSBA-like_thioredoxin_dom"/>
</dbReference>
<accession>A0ABT3B8N9</accession>
<protein>
    <submittedName>
        <fullName evidence="2">DsbA family protein</fullName>
    </submittedName>
</protein>
<dbReference type="SUPFAM" id="SSF52833">
    <property type="entry name" value="Thioredoxin-like"/>
    <property type="match status" value="1"/>
</dbReference>
<name>A0ABT3B8N9_9RHOB</name>
<evidence type="ECO:0000313" key="2">
    <source>
        <dbReference type="EMBL" id="MCV3269942.1"/>
    </source>
</evidence>
<dbReference type="Gene3D" id="3.40.30.10">
    <property type="entry name" value="Glutaredoxin"/>
    <property type="match status" value="1"/>
</dbReference>
<gene>
    <name evidence="2" type="ORF">MUB52_00745</name>
</gene>
<comment type="caution">
    <text evidence="2">The sequence shown here is derived from an EMBL/GenBank/DDBJ whole genome shotgun (WGS) entry which is preliminary data.</text>
</comment>
<keyword evidence="3" id="KW-1185">Reference proteome</keyword>
<sequence>MRRRDLLIIGGACAVALAIPPILRRRNSPFEFSEMPGLPGFRRLERGALSGGVDVLAGLQTPEEAAARGRLTGDLCAAIFPQAPAAGLLPVAVFSDYYCPYCAVLDRRLADLEAADAGISLIFHELPLLGERSVRAAKVALAAAQQAPHTEIHLAMMQNVLRPGLVGLRDVAARHGLDADRLARDAASPAIEEQVQDALALGRALDMPGTPGLVVGRTVVVGALSEDELSVLIALEKERGAFGCV</sequence>
<evidence type="ECO:0000259" key="1">
    <source>
        <dbReference type="Pfam" id="PF01323"/>
    </source>
</evidence>
<proteinExistence type="predicted"/>
<reference evidence="2 3" key="1">
    <citation type="submission" date="2022-04" db="EMBL/GenBank/DDBJ databases">
        <title>Roseobacter sp. WL0113 is a bacterium isolated from neritic sediment.</title>
        <authorList>
            <person name="Wang L."/>
            <person name="He W."/>
            <person name="Zhang D.-F."/>
        </authorList>
    </citation>
    <scope>NUCLEOTIDE SEQUENCE [LARGE SCALE GENOMIC DNA]</scope>
    <source>
        <strain evidence="2 3">WL0113</strain>
    </source>
</reference>
<organism evidence="2 3">
    <name type="scientific">Roseobacter sinensis</name>
    <dbReference type="NCBI Taxonomy" id="2931391"/>
    <lineage>
        <taxon>Bacteria</taxon>
        <taxon>Pseudomonadati</taxon>
        <taxon>Pseudomonadota</taxon>
        <taxon>Alphaproteobacteria</taxon>
        <taxon>Rhodobacterales</taxon>
        <taxon>Roseobacteraceae</taxon>
        <taxon>Roseobacter</taxon>
    </lineage>
</organism>
<dbReference type="InterPro" id="IPR036249">
    <property type="entry name" value="Thioredoxin-like_sf"/>
</dbReference>
<evidence type="ECO:0000313" key="3">
    <source>
        <dbReference type="Proteomes" id="UP001208690"/>
    </source>
</evidence>
<dbReference type="EMBL" id="JALIEB010000001">
    <property type="protein sequence ID" value="MCV3269942.1"/>
    <property type="molecule type" value="Genomic_DNA"/>
</dbReference>
<dbReference type="Pfam" id="PF01323">
    <property type="entry name" value="DSBA"/>
    <property type="match status" value="1"/>
</dbReference>
<dbReference type="RefSeq" id="WP_263842270.1">
    <property type="nucleotide sequence ID" value="NZ_JALIEB010000001.1"/>
</dbReference>
<feature type="domain" description="DSBA-like thioredoxin" evidence="1">
    <location>
        <begin position="91"/>
        <end position="230"/>
    </location>
</feature>
<dbReference type="Proteomes" id="UP001208690">
    <property type="component" value="Unassembled WGS sequence"/>
</dbReference>